<sequence>MPTISKLSFWCSWSPLRRLRIGISSKFRFNTIGTQRQQIHEITTISSFPGFAMDSEEEVLCGKRRQTFGDCGETIPFAILIAKPDSQLHDNQSTEGTELKTISVYTKVIGGITSESISDAIKSVFTVDTVPCCDNCKKVVEVKHPTTQELIKGEWLDVGREIIKTGTGHQMGTEQAPSSSEPSSVLQPSLPSHDSDPTSGSATDLAPFTPPQKSFADLLTGLKTRPDEAPAVWLKENDLTPSTLLKQYIPQRNDFRKVFRVKNGKVDPLFVEINGISIPTCSIHCAIANILTLTTESKDSKNRSGSRLATCALLGRLTKVISYSAPTLVNVMYWGSNSGENGNEASGREKVFREMLENSEKIRKEILARSSSDHSDPASSIRVGGAFGTTRPNSEGNPDYRRYSLQMLEIREAWFRAQIQGLPPIAPMRQAAMETEEKEKRKLLDSKKSNGYGWENKTGGLESNAGAGSRVWDRRGSEERIEGGHQRNGGYSFGGSARSRPFARSSTHSTSSWNARSPAYTAKNWRGGASGIGSNGAVKGRGGIAFDVRNPEELGSVDEDGKIATVPEWRRKY</sequence>
<evidence type="ECO:0000313" key="2">
    <source>
        <dbReference type="EMBL" id="RPA73389.1"/>
    </source>
</evidence>
<accession>A0A3N4HHB3</accession>
<name>A0A3N4HHB3_ASCIM</name>
<evidence type="ECO:0000256" key="1">
    <source>
        <dbReference type="SAM" id="MobiDB-lite"/>
    </source>
</evidence>
<dbReference type="Proteomes" id="UP000275078">
    <property type="component" value="Unassembled WGS sequence"/>
</dbReference>
<dbReference type="EMBL" id="ML119823">
    <property type="protein sequence ID" value="RPA73389.1"/>
    <property type="molecule type" value="Genomic_DNA"/>
</dbReference>
<gene>
    <name evidence="2" type="ORF">BJ508DRAFT_366766</name>
</gene>
<protein>
    <submittedName>
        <fullName evidence="2">Uncharacterized protein</fullName>
    </submittedName>
</protein>
<feature type="region of interest" description="Disordered" evidence="1">
    <location>
        <begin position="521"/>
        <end position="540"/>
    </location>
</feature>
<feature type="compositionally biased region" description="Low complexity" evidence="1">
    <location>
        <begin position="177"/>
        <end position="192"/>
    </location>
</feature>
<feature type="region of interest" description="Disordered" evidence="1">
    <location>
        <begin position="448"/>
        <end position="515"/>
    </location>
</feature>
<proteinExistence type="predicted"/>
<reference evidence="2 3" key="1">
    <citation type="journal article" date="2018" name="Nat. Ecol. Evol.">
        <title>Pezizomycetes genomes reveal the molecular basis of ectomycorrhizal truffle lifestyle.</title>
        <authorList>
            <person name="Murat C."/>
            <person name="Payen T."/>
            <person name="Noel B."/>
            <person name="Kuo A."/>
            <person name="Morin E."/>
            <person name="Chen J."/>
            <person name="Kohler A."/>
            <person name="Krizsan K."/>
            <person name="Balestrini R."/>
            <person name="Da Silva C."/>
            <person name="Montanini B."/>
            <person name="Hainaut M."/>
            <person name="Levati E."/>
            <person name="Barry K.W."/>
            <person name="Belfiori B."/>
            <person name="Cichocki N."/>
            <person name="Clum A."/>
            <person name="Dockter R.B."/>
            <person name="Fauchery L."/>
            <person name="Guy J."/>
            <person name="Iotti M."/>
            <person name="Le Tacon F."/>
            <person name="Lindquist E.A."/>
            <person name="Lipzen A."/>
            <person name="Malagnac F."/>
            <person name="Mello A."/>
            <person name="Molinier V."/>
            <person name="Miyauchi S."/>
            <person name="Poulain J."/>
            <person name="Riccioni C."/>
            <person name="Rubini A."/>
            <person name="Sitrit Y."/>
            <person name="Splivallo R."/>
            <person name="Traeger S."/>
            <person name="Wang M."/>
            <person name="Zifcakova L."/>
            <person name="Wipf D."/>
            <person name="Zambonelli A."/>
            <person name="Paolocci F."/>
            <person name="Nowrousian M."/>
            <person name="Ottonello S."/>
            <person name="Baldrian P."/>
            <person name="Spatafora J.W."/>
            <person name="Henrissat B."/>
            <person name="Nagy L.G."/>
            <person name="Aury J.M."/>
            <person name="Wincker P."/>
            <person name="Grigoriev I.V."/>
            <person name="Bonfante P."/>
            <person name="Martin F.M."/>
        </authorList>
    </citation>
    <scope>NUCLEOTIDE SEQUENCE [LARGE SCALE GENOMIC DNA]</scope>
    <source>
        <strain evidence="2 3">RN42</strain>
    </source>
</reference>
<dbReference type="STRING" id="1160509.A0A3N4HHB3"/>
<feature type="region of interest" description="Disordered" evidence="1">
    <location>
        <begin position="368"/>
        <end position="398"/>
    </location>
</feature>
<feature type="compositionally biased region" description="Basic and acidic residues" evidence="1">
    <location>
        <begin position="471"/>
        <end position="485"/>
    </location>
</feature>
<evidence type="ECO:0000313" key="3">
    <source>
        <dbReference type="Proteomes" id="UP000275078"/>
    </source>
</evidence>
<dbReference type="AlphaFoldDB" id="A0A3N4HHB3"/>
<feature type="compositionally biased region" description="Polar residues" evidence="1">
    <location>
        <begin position="504"/>
        <end position="515"/>
    </location>
</feature>
<organism evidence="2 3">
    <name type="scientific">Ascobolus immersus RN42</name>
    <dbReference type="NCBI Taxonomy" id="1160509"/>
    <lineage>
        <taxon>Eukaryota</taxon>
        <taxon>Fungi</taxon>
        <taxon>Dikarya</taxon>
        <taxon>Ascomycota</taxon>
        <taxon>Pezizomycotina</taxon>
        <taxon>Pezizomycetes</taxon>
        <taxon>Pezizales</taxon>
        <taxon>Ascobolaceae</taxon>
        <taxon>Ascobolus</taxon>
    </lineage>
</organism>
<keyword evidence="3" id="KW-1185">Reference proteome</keyword>
<feature type="region of interest" description="Disordered" evidence="1">
    <location>
        <begin position="168"/>
        <end position="209"/>
    </location>
</feature>
<feature type="compositionally biased region" description="Gly residues" evidence="1">
    <location>
        <begin position="528"/>
        <end position="540"/>
    </location>
</feature>